<organism evidence="2 3">
    <name type="scientific">Bifidobacterium bifidum (strain PRL2010)</name>
    <dbReference type="NCBI Taxonomy" id="702459"/>
    <lineage>
        <taxon>Bacteria</taxon>
        <taxon>Bacillati</taxon>
        <taxon>Actinomycetota</taxon>
        <taxon>Actinomycetes</taxon>
        <taxon>Bifidobacteriales</taxon>
        <taxon>Bifidobacteriaceae</taxon>
        <taxon>Bifidobacterium</taxon>
    </lineage>
</organism>
<protein>
    <recommendedName>
        <fullName evidence="1">DUF559 domain-containing protein</fullName>
    </recommendedName>
</protein>
<dbReference type="KEGG" id="bbp:BBPR_0622"/>
<dbReference type="InterPro" id="IPR011335">
    <property type="entry name" value="Restrct_endonuc-II-like"/>
</dbReference>
<dbReference type="Pfam" id="PF04480">
    <property type="entry name" value="DUF559"/>
    <property type="match status" value="1"/>
</dbReference>
<dbReference type="EMBL" id="CP001840">
    <property type="protein sequence ID" value="ADP35717.1"/>
    <property type="molecule type" value="Genomic_DNA"/>
</dbReference>
<accession>A0A0H3E949</accession>
<dbReference type="AlphaFoldDB" id="A0A0H3E949"/>
<dbReference type="Proteomes" id="UP000002312">
    <property type="component" value="Chromosome"/>
</dbReference>
<proteinExistence type="predicted"/>
<evidence type="ECO:0000259" key="1">
    <source>
        <dbReference type="Pfam" id="PF04480"/>
    </source>
</evidence>
<feature type="domain" description="DUF559" evidence="1">
    <location>
        <begin position="206"/>
        <end position="258"/>
    </location>
</feature>
<dbReference type="eggNOG" id="COG2852">
    <property type="taxonomic scope" value="Bacteria"/>
</dbReference>
<dbReference type="OrthoDB" id="3173471at2"/>
<dbReference type="InterPro" id="IPR007569">
    <property type="entry name" value="DUF559"/>
</dbReference>
<name>A0A0H3E949_BIFBP</name>
<reference evidence="2 3" key="1">
    <citation type="journal article" date="2010" name="Proc. Natl. Acad. Sci. U.S.A.">
        <title>Genome analysis of Bifidobacterium bifidum PRL2010 reveals metabolic pathways for host-derived glycan foraging.</title>
        <authorList>
            <person name="Turroni F."/>
            <person name="Bottacini F."/>
            <person name="Foroni E."/>
            <person name="Mulder I."/>
            <person name="Kim J.H."/>
            <person name="Zomer A."/>
            <person name="Sanchez B."/>
            <person name="Bidossi A."/>
            <person name="Ferrarini A."/>
            <person name="Giubellini V."/>
            <person name="Delledonne M."/>
            <person name="Henrissat B."/>
            <person name="Coutinho P."/>
            <person name="Oggioni M."/>
            <person name="Fitzgerald G.F."/>
            <person name="Mills D."/>
            <person name="Margolles A."/>
            <person name="Kelly D."/>
            <person name="van Sinderen D."/>
            <person name="Ventura M."/>
        </authorList>
    </citation>
    <scope>NUCLEOTIDE SEQUENCE [LARGE SCALE GENOMIC DNA]</scope>
    <source>
        <strain evidence="2 3">PRL2010</strain>
    </source>
</reference>
<dbReference type="SUPFAM" id="SSF52980">
    <property type="entry name" value="Restriction endonuclease-like"/>
    <property type="match status" value="1"/>
</dbReference>
<sequence>MFEMRNEPPPNQYMRHQAWLIQRYYLKRCRAVRDTLEHEPVFALSSALGLMGIAPPETAVLDLGKEHIVVRNRDARRGHPANVACHAWSLLDDRIVIRIFDLYCTSPAATFAQFVRFNWFEETIILADRLTCRDERLRRATKQELMDFLDERKVYGGKAARRALRLSRPNTDSRWERELRLDAMKWGLPNPEANHPVDLGSGLAWLDMAYEKYRVAMEFHGQQHLEQYVADTRRMNALAAKNWVVLPAWQSTVLDQAELHRYFSQVAAALEHAGAVDFLHPRMDLWTLSGNPELLEPF</sequence>
<gene>
    <name evidence="2" type="ordered locus">BBPR_0622</name>
</gene>
<evidence type="ECO:0000313" key="3">
    <source>
        <dbReference type="Proteomes" id="UP000002312"/>
    </source>
</evidence>
<dbReference type="HOGENOM" id="CLU_052626_2_1_11"/>
<dbReference type="PATRIC" id="fig|702459.3.peg.651"/>
<evidence type="ECO:0000313" key="2">
    <source>
        <dbReference type="EMBL" id="ADP35717.1"/>
    </source>
</evidence>